<dbReference type="KEGG" id="mama:GII36_04330"/>
<evidence type="ECO:0000313" key="1">
    <source>
        <dbReference type="EMBL" id="QHN43056.1"/>
    </source>
</evidence>
<evidence type="ECO:0000313" key="2">
    <source>
        <dbReference type="Proteomes" id="UP001059824"/>
    </source>
</evidence>
<dbReference type="RefSeq" id="WP_260762840.1">
    <property type="nucleotide sequence ID" value="NZ_CP045921.1"/>
</dbReference>
<reference evidence="1" key="1">
    <citation type="journal article" date="2021" name="Nat. Microbiol.">
        <title>Cocultivation of an ultrasmall environmental parasitic bacterium with lytic ability against bacteria associated with wastewater foams.</title>
        <authorList>
            <person name="Batinovic S."/>
            <person name="Rose J.J.A."/>
            <person name="Ratcliffe J."/>
            <person name="Seviour R.J."/>
            <person name="Petrovski S."/>
        </authorList>
    </citation>
    <scope>NUCLEOTIDE SEQUENCE</scope>
    <source>
        <strain evidence="1">JR1</strain>
    </source>
</reference>
<dbReference type="AlphaFoldDB" id="A0A857MKG8"/>
<keyword evidence="2" id="KW-1185">Reference proteome</keyword>
<dbReference type="Proteomes" id="UP001059824">
    <property type="component" value="Chromosome"/>
</dbReference>
<gene>
    <name evidence="1" type="ORF">GII36_04330</name>
</gene>
<accession>A0A857MKG8</accession>
<sequence>MAPSGSTISLKKSPEIAKVNQTGFEPLVTSGVLTSGYLSGTAIGGVPDVGISSKS</sequence>
<name>A0A857MKG8_9BACT</name>
<proteinExistence type="predicted"/>
<protein>
    <submittedName>
        <fullName evidence="1">Uncharacterized protein</fullName>
    </submittedName>
</protein>
<organism evidence="1 2">
    <name type="scientific">Candidatus Mycosynbacter amalyticus</name>
    <dbReference type="NCBI Taxonomy" id="2665156"/>
    <lineage>
        <taxon>Bacteria</taxon>
        <taxon>Candidatus Saccharimonadota</taxon>
        <taxon>Candidatus Saccharimonadota incertae sedis</taxon>
        <taxon>Candidatus Mycosynbacter</taxon>
    </lineage>
</organism>
<dbReference type="EMBL" id="CP045921">
    <property type="protein sequence ID" value="QHN43056.1"/>
    <property type="molecule type" value="Genomic_DNA"/>
</dbReference>